<feature type="domain" description="Myb-like" evidence="5">
    <location>
        <begin position="146"/>
        <end position="196"/>
    </location>
</feature>
<evidence type="ECO:0000259" key="5">
    <source>
        <dbReference type="PROSITE" id="PS50090"/>
    </source>
</evidence>
<feature type="compositionally biased region" description="Low complexity" evidence="4">
    <location>
        <begin position="26"/>
        <end position="40"/>
    </location>
</feature>
<evidence type="ECO:0000259" key="6">
    <source>
        <dbReference type="PROSITE" id="PS51294"/>
    </source>
</evidence>
<dbReference type="Gene3D" id="1.10.10.60">
    <property type="entry name" value="Homeodomain-like"/>
    <property type="match status" value="3"/>
</dbReference>
<dbReference type="PANTHER" id="PTHR45614:SF25">
    <property type="entry name" value="MYB PROTEIN"/>
    <property type="match status" value="1"/>
</dbReference>
<dbReference type="InterPro" id="IPR001005">
    <property type="entry name" value="SANT/Myb"/>
</dbReference>
<dbReference type="SUPFAM" id="SSF46689">
    <property type="entry name" value="Homeodomain-like"/>
    <property type="match status" value="2"/>
</dbReference>
<dbReference type="PROSITE" id="PS50090">
    <property type="entry name" value="MYB_LIKE"/>
    <property type="match status" value="3"/>
</dbReference>
<gene>
    <name evidence="8" type="primary">LOC106466528</name>
</gene>
<keyword evidence="2" id="KW-0677">Repeat</keyword>
<sequence>MRKAAYTRLCKHSSSSSEDDSEDSLSDTSDSRTSMRRCSSAQKQINKGRWSKDEDEKLKMLVEKHGSDDWACIASFFPDRNELQCQQRWQKVVSPDLVKGPWTKEEDEKVFELVKKYGPKKWTLIAKQLRGRIGKQCRERWHNHLNPSIKKTKWTDEEESIIYSAHRQFGNQWAKIAKLLPGRTDNAIKNHWNSTLKKKYEKAEATKHDSQYIRNICNENTNIQDVQKASNRVKSEFPSDMHCFHQSNSSNLQGKSSTSCQPIYHHGDNLDRRDYCSYPQQSVERWHLEEFQSIQNSNGKTSIQNLKSEEINSPDYMRILFSPLKEFDMEELEDAAGKTPDAGGFDGLSTLDLLNGTNVIPSITPTKFTSLQKKEPNEYNHNAEVDQNEIERLITTALSSTAKQVTPPILRRGKRRKMHHQINSQLSILGEYSQYLSSHIGSESNISQPTFAMTMQQSQLGESSTTGPTLQDWNISSGAVSSSLIDAKPPSLGFQTIFSSELYERSSSQFSMGNQTISPSFPTTMSTVMINTPTEETPIKQLPFSPSQNFVQFLNSPNLSLGANLTSTPLGNRSFHVALLQDYLLPQTPQEQAGSSLQTPKMSRSLAESNPHTPTPFKDALAEIEKKSGPLKHTPHSPSQQLEDIHELIKQESFTINTKSNYDELSAVPLSSYSLHDSGYGTVKRKGNKENFFPNKKVRKALHSTWSIPGEVTVPGLGVSVNESFPINPETPSKSLMGDSSVLFSPPSIIKETLPEESETFNNAFVAPSGSAIPKQKCKLHYPRVAQRINFEETPHKKSLLKLDIRWEMVACGKTKDQIELTEQARRLMGNLRPRALDL</sequence>
<feature type="domain" description="Myb-like" evidence="5">
    <location>
        <begin position="94"/>
        <end position="145"/>
    </location>
</feature>
<proteinExistence type="predicted"/>
<comment type="subcellular location">
    <subcellularLocation>
        <location evidence="1">Nucleus</location>
    </subcellularLocation>
</comment>
<keyword evidence="7" id="KW-1185">Reference proteome</keyword>
<evidence type="ECO:0000256" key="1">
    <source>
        <dbReference type="ARBA" id="ARBA00004123"/>
    </source>
</evidence>
<evidence type="ECO:0000313" key="8">
    <source>
        <dbReference type="RefSeq" id="XP_022250268.1"/>
    </source>
</evidence>
<feature type="domain" description="HTH myb-type" evidence="6">
    <location>
        <begin position="42"/>
        <end position="93"/>
    </location>
</feature>
<dbReference type="SMART" id="SM00717">
    <property type="entry name" value="SANT"/>
    <property type="match status" value="3"/>
</dbReference>
<dbReference type="Pfam" id="PF09316">
    <property type="entry name" value="Cmyb_C"/>
    <property type="match status" value="1"/>
</dbReference>
<feature type="region of interest" description="Disordered" evidence="4">
    <location>
        <begin position="1"/>
        <end position="50"/>
    </location>
</feature>
<evidence type="ECO:0000256" key="4">
    <source>
        <dbReference type="SAM" id="MobiDB-lite"/>
    </source>
</evidence>
<dbReference type="PROSITE" id="PS51294">
    <property type="entry name" value="HTH_MYB"/>
    <property type="match status" value="3"/>
</dbReference>
<feature type="domain" description="HTH myb-type" evidence="6">
    <location>
        <begin position="94"/>
        <end position="149"/>
    </location>
</feature>
<feature type="compositionally biased region" description="Basic residues" evidence="4">
    <location>
        <begin position="1"/>
        <end position="11"/>
    </location>
</feature>
<feature type="domain" description="Myb-like" evidence="5">
    <location>
        <begin position="42"/>
        <end position="93"/>
    </location>
</feature>
<dbReference type="Pfam" id="PF00249">
    <property type="entry name" value="Myb_DNA-binding"/>
    <property type="match status" value="1"/>
</dbReference>
<name>A0ABM1T312_LIMPO</name>
<dbReference type="InterPro" id="IPR015395">
    <property type="entry name" value="C-myb_C"/>
</dbReference>
<evidence type="ECO:0000313" key="7">
    <source>
        <dbReference type="Proteomes" id="UP000694941"/>
    </source>
</evidence>
<dbReference type="InterPro" id="IPR050560">
    <property type="entry name" value="MYB_TF"/>
</dbReference>
<dbReference type="InterPro" id="IPR009057">
    <property type="entry name" value="Homeodomain-like_sf"/>
</dbReference>
<dbReference type="InterPro" id="IPR017930">
    <property type="entry name" value="Myb_dom"/>
</dbReference>
<evidence type="ECO:0000256" key="3">
    <source>
        <dbReference type="ARBA" id="ARBA00023125"/>
    </source>
</evidence>
<feature type="compositionally biased region" description="Polar residues" evidence="4">
    <location>
        <begin position="591"/>
        <end position="612"/>
    </location>
</feature>
<dbReference type="Proteomes" id="UP000694941">
    <property type="component" value="Unplaced"/>
</dbReference>
<dbReference type="PANTHER" id="PTHR45614">
    <property type="entry name" value="MYB PROTEIN-RELATED"/>
    <property type="match status" value="1"/>
</dbReference>
<dbReference type="GeneID" id="106466528"/>
<dbReference type="CDD" id="cd00167">
    <property type="entry name" value="SANT"/>
    <property type="match status" value="3"/>
</dbReference>
<feature type="region of interest" description="Disordered" evidence="4">
    <location>
        <begin position="591"/>
        <end position="617"/>
    </location>
</feature>
<dbReference type="Pfam" id="PF13921">
    <property type="entry name" value="Myb_DNA-bind_6"/>
    <property type="match status" value="1"/>
</dbReference>
<evidence type="ECO:0000256" key="2">
    <source>
        <dbReference type="ARBA" id="ARBA00022737"/>
    </source>
</evidence>
<reference evidence="8" key="1">
    <citation type="submission" date="2025-08" db="UniProtKB">
        <authorList>
            <consortium name="RefSeq"/>
        </authorList>
    </citation>
    <scope>IDENTIFICATION</scope>
    <source>
        <tissue evidence="8">Muscle</tissue>
    </source>
</reference>
<dbReference type="RefSeq" id="XP_022250268.1">
    <property type="nucleotide sequence ID" value="XM_022394560.1"/>
</dbReference>
<protein>
    <submittedName>
        <fullName evidence="8">Myb-related protein B-like isoform X1</fullName>
    </submittedName>
</protein>
<feature type="domain" description="HTH myb-type" evidence="6">
    <location>
        <begin position="150"/>
        <end position="200"/>
    </location>
</feature>
<accession>A0ABM1T312</accession>
<organism evidence="7 8">
    <name type="scientific">Limulus polyphemus</name>
    <name type="common">Atlantic horseshoe crab</name>
    <dbReference type="NCBI Taxonomy" id="6850"/>
    <lineage>
        <taxon>Eukaryota</taxon>
        <taxon>Metazoa</taxon>
        <taxon>Ecdysozoa</taxon>
        <taxon>Arthropoda</taxon>
        <taxon>Chelicerata</taxon>
        <taxon>Merostomata</taxon>
        <taxon>Xiphosura</taxon>
        <taxon>Limulidae</taxon>
        <taxon>Limulus</taxon>
    </lineage>
</organism>
<keyword evidence="3" id="KW-0238">DNA-binding</keyword>